<dbReference type="GO" id="GO:0046872">
    <property type="term" value="F:metal ion binding"/>
    <property type="evidence" value="ECO:0007669"/>
    <property type="project" value="UniProtKB-KW"/>
</dbReference>
<sequence length="402" mass="45847">MKSIQIHWVLSLFLLNNQETIPTKFLVMMTNLQRDFHMAEGNGEHSYAKNSRAQEKLMVQTTPIVEDAIKEVCTALVPKTMVIADLGCSSGPNTLLFISNVINIIAGQCNKSIGECDPVELQIFLNDLPGNDFNQLFSSLENLKHGKIIEQMGYTPPLYYISGLPKSYYNRLFPRRSVHLFHSACCLHWRSQVPEELHARNGTPLNKDNIYITKTTPSSVVKCFQEQFNKDFSLFLKLRHEELVYGGKMVLTFVGRKDEDVYNGDMNQLYGLLARSLQSLVAKGLVEKERLEAFYLPLYGPSIAEVKEIVMESHMFKLDYIKLLELSWDPYDDTESDDVQDNIRSGINVSKFVRALLEPLIASHFGDTIPKLLFEEYACLMSKHLEQGKQKSSFIVMSLNKL</sequence>
<evidence type="ECO:0000313" key="4">
    <source>
        <dbReference type="EMBL" id="OQU88491.1"/>
    </source>
</evidence>
<evidence type="ECO:0000313" key="5">
    <source>
        <dbReference type="Proteomes" id="UP000000768"/>
    </source>
</evidence>
<dbReference type="InterPro" id="IPR042086">
    <property type="entry name" value="MeTrfase_capping"/>
</dbReference>
<dbReference type="InterPro" id="IPR029063">
    <property type="entry name" value="SAM-dependent_MTases_sf"/>
</dbReference>
<dbReference type="Gene3D" id="1.10.1200.270">
    <property type="entry name" value="Methyltransferase, alpha-helical capping domain"/>
    <property type="match status" value="1"/>
</dbReference>
<evidence type="ECO:0000256" key="3">
    <source>
        <dbReference type="ARBA" id="ARBA00022842"/>
    </source>
</evidence>
<dbReference type="Proteomes" id="UP000000768">
    <property type="component" value="Chromosome 2"/>
</dbReference>
<keyword evidence="3" id="KW-0460">Magnesium</keyword>
<protein>
    <submittedName>
        <fullName evidence="4">Uncharacterized protein</fullName>
    </submittedName>
</protein>
<dbReference type="GO" id="GO:0008757">
    <property type="term" value="F:S-adenosylmethionine-dependent methyltransferase activity"/>
    <property type="evidence" value="ECO:0000318"/>
    <property type="project" value="GO_Central"/>
</dbReference>
<reference evidence="5" key="2">
    <citation type="journal article" date="2018" name="Plant J.">
        <title>The Sorghum bicolor reference genome: improved assembly, gene annotations, a transcriptome atlas, and signatures of genome organization.</title>
        <authorList>
            <person name="McCormick R.F."/>
            <person name="Truong S.K."/>
            <person name="Sreedasyam A."/>
            <person name="Jenkins J."/>
            <person name="Shu S."/>
            <person name="Sims D."/>
            <person name="Kennedy M."/>
            <person name="Amirebrahimi M."/>
            <person name="Weers B.D."/>
            <person name="McKinley B."/>
            <person name="Mattison A."/>
            <person name="Morishige D.T."/>
            <person name="Grimwood J."/>
            <person name="Schmutz J."/>
            <person name="Mullet J.E."/>
        </authorList>
    </citation>
    <scope>NUCLEOTIDE SEQUENCE [LARGE SCALE GENOMIC DNA]</scope>
    <source>
        <strain evidence="5">cv. BTx623</strain>
    </source>
</reference>
<comment type="similarity">
    <text evidence="1">Belongs to the methyltransferase superfamily. Type-7 methyltransferase family. SABATH subfamily.</text>
</comment>
<proteinExistence type="inferred from homology"/>
<reference evidence="4 5" key="1">
    <citation type="journal article" date="2009" name="Nature">
        <title>The Sorghum bicolor genome and the diversification of grasses.</title>
        <authorList>
            <person name="Paterson A.H."/>
            <person name="Bowers J.E."/>
            <person name="Bruggmann R."/>
            <person name="Dubchak I."/>
            <person name="Grimwood J."/>
            <person name="Gundlach H."/>
            <person name="Haberer G."/>
            <person name="Hellsten U."/>
            <person name="Mitros T."/>
            <person name="Poliakov A."/>
            <person name="Schmutz J."/>
            <person name="Spannagl M."/>
            <person name="Tang H."/>
            <person name="Wang X."/>
            <person name="Wicker T."/>
            <person name="Bharti A.K."/>
            <person name="Chapman J."/>
            <person name="Feltus F.A."/>
            <person name="Gowik U."/>
            <person name="Grigoriev I.V."/>
            <person name="Lyons E."/>
            <person name="Maher C.A."/>
            <person name="Martis M."/>
            <person name="Narechania A."/>
            <person name="Otillar R.P."/>
            <person name="Penning B.W."/>
            <person name="Salamov A.A."/>
            <person name="Wang Y."/>
            <person name="Zhang L."/>
            <person name="Carpita N.C."/>
            <person name="Freeling M."/>
            <person name="Gingle A.R."/>
            <person name="Hash C.T."/>
            <person name="Keller B."/>
            <person name="Klein P."/>
            <person name="Kresovich S."/>
            <person name="McCann M.C."/>
            <person name="Ming R."/>
            <person name="Peterson D.G."/>
            <person name="Mehboob-ur-Rahman"/>
            <person name="Ware D."/>
            <person name="Westhoff P."/>
            <person name="Mayer K.F."/>
            <person name="Messing J."/>
            <person name="Rokhsar D.S."/>
        </authorList>
    </citation>
    <scope>NUCLEOTIDE SEQUENCE [LARGE SCALE GENOMIC DNA]</scope>
    <source>
        <strain evidence="5">cv. BTx623</strain>
    </source>
</reference>
<dbReference type="InterPro" id="IPR005299">
    <property type="entry name" value="MeTrfase_7"/>
</dbReference>
<dbReference type="Gene3D" id="3.40.50.150">
    <property type="entry name" value="Vaccinia Virus protein VP39"/>
    <property type="match status" value="1"/>
</dbReference>
<evidence type="ECO:0000256" key="1">
    <source>
        <dbReference type="ARBA" id="ARBA00008908"/>
    </source>
</evidence>
<dbReference type="FunCoup" id="A0A1W0W2B1">
    <property type="interactions" value="6"/>
</dbReference>
<gene>
    <name evidence="4" type="ORF">SORBI_3002G044700</name>
</gene>
<dbReference type="InParanoid" id="A0A1W0W2B1"/>
<organism evidence="4 5">
    <name type="scientific">Sorghum bicolor</name>
    <name type="common">Sorghum</name>
    <name type="synonym">Sorghum vulgare</name>
    <dbReference type="NCBI Taxonomy" id="4558"/>
    <lineage>
        <taxon>Eukaryota</taxon>
        <taxon>Viridiplantae</taxon>
        <taxon>Streptophyta</taxon>
        <taxon>Embryophyta</taxon>
        <taxon>Tracheophyta</taxon>
        <taxon>Spermatophyta</taxon>
        <taxon>Magnoliopsida</taxon>
        <taxon>Liliopsida</taxon>
        <taxon>Poales</taxon>
        <taxon>Poaceae</taxon>
        <taxon>PACMAD clade</taxon>
        <taxon>Panicoideae</taxon>
        <taxon>Andropogonodae</taxon>
        <taxon>Andropogoneae</taxon>
        <taxon>Sorghinae</taxon>
        <taxon>Sorghum</taxon>
    </lineage>
</organism>
<dbReference type="Pfam" id="PF03492">
    <property type="entry name" value="Methyltransf_7"/>
    <property type="match status" value="1"/>
</dbReference>
<keyword evidence="5" id="KW-1185">Reference proteome</keyword>
<dbReference type="EMBL" id="CM000761">
    <property type="protein sequence ID" value="OQU88491.1"/>
    <property type="molecule type" value="Genomic_DNA"/>
</dbReference>
<keyword evidence="2" id="KW-0479">Metal-binding</keyword>
<evidence type="ECO:0000256" key="2">
    <source>
        <dbReference type="ARBA" id="ARBA00022723"/>
    </source>
</evidence>
<dbReference type="SUPFAM" id="SSF53335">
    <property type="entry name" value="S-adenosyl-L-methionine-dependent methyltransferases"/>
    <property type="match status" value="1"/>
</dbReference>
<accession>A0A1W0W2B1</accession>
<dbReference type="Gramene" id="OQU88491">
    <property type="protein sequence ID" value="OQU88491"/>
    <property type="gene ID" value="SORBI_3002G044700"/>
</dbReference>
<dbReference type="ExpressionAtlas" id="A0A1W0W2B1">
    <property type="expression patterns" value="baseline and differential"/>
</dbReference>
<dbReference type="PANTHER" id="PTHR31009">
    <property type="entry name" value="S-ADENOSYL-L-METHIONINE:CARBOXYL METHYLTRANSFERASE FAMILY PROTEIN"/>
    <property type="match status" value="1"/>
</dbReference>
<name>A0A1W0W2B1_SORBI</name>
<dbReference type="GO" id="GO:0032259">
    <property type="term" value="P:methylation"/>
    <property type="evidence" value="ECO:0000318"/>
    <property type="project" value="GO_Central"/>
</dbReference>
<dbReference type="OrthoDB" id="638608at2759"/>
<dbReference type="AlphaFoldDB" id="A0A1W0W2B1"/>